<comment type="similarity">
    <text evidence="1">Belongs to the peptidase M36 family.</text>
</comment>
<dbReference type="GO" id="GO:0006508">
    <property type="term" value="P:proteolysis"/>
    <property type="evidence" value="ECO:0007669"/>
    <property type="project" value="UniProtKB-KW"/>
</dbReference>
<keyword evidence="1" id="KW-0645">Protease</keyword>
<organism evidence="2 3">
    <name type="scientific">Armillaria gallica</name>
    <name type="common">Bulbous honey fungus</name>
    <name type="synonym">Armillaria bulbosa</name>
    <dbReference type="NCBI Taxonomy" id="47427"/>
    <lineage>
        <taxon>Eukaryota</taxon>
        <taxon>Fungi</taxon>
        <taxon>Dikarya</taxon>
        <taxon>Basidiomycota</taxon>
        <taxon>Agaricomycotina</taxon>
        <taxon>Agaricomycetes</taxon>
        <taxon>Agaricomycetidae</taxon>
        <taxon>Agaricales</taxon>
        <taxon>Marasmiineae</taxon>
        <taxon>Physalacriaceae</taxon>
        <taxon>Armillaria</taxon>
    </lineage>
</organism>
<keyword evidence="1" id="KW-0862">Zinc</keyword>
<dbReference type="EC" id="3.4.24.-" evidence="1"/>
<evidence type="ECO:0000313" key="2">
    <source>
        <dbReference type="EMBL" id="PBK95050.1"/>
    </source>
</evidence>
<evidence type="ECO:0000313" key="3">
    <source>
        <dbReference type="Proteomes" id="UP000217790"/>
    </source>
</evidence>
<dbReference type="AlphaFoldDB" id="A0A2H3DLU5"/>
<dbReference type="InParanoid" id="A0A2H3DLU5"/>
<evidence type="ECO:0000256" key="1">
    <source>
        <dbReference type="RuleBase" id="RU364017"/>
    </source>
</evidence>
<comment type="cofactor">
    <cofactor evidence="1">
        <name>Zn(2+)</name>
        <dbReference type="ChEBI" id="CHEBI:29105"/>
    </cofactor>
</comment>
<dbReference type="Proteomes" id="UP000217790">
    <property type="component" value="Unassembled WGS sequence"/>
</dbReference>
<dbReference type="InterPro" id="IPR027268">
    <property type="entry name" value="Peptidase_M4/M1_CTD_sf"/>
</dbReference>
<dbReference type="GO" id="GO:0004222">
    <property type="term" value="F:metalloendopeptidase activity"/>
    <property type="evidence" value="ECO:0007669"/>
    <property type="project" value="InterPro"/>
</dbReference>
<sequence length="229" mass="25786">MSQTSTNPFDFLYNTTLSTTSGTKVDATHTTSFCIVDKATPSTGGSHASMSMQVSSRKNNTMPPEMYVLYGLQRALNATEHSRITYSYTNGSGRPRTTTLRWLNERRSYVILMFLPRWICNYRAGIRTYPYTTSPVLLHPPGRMVRSCHPSITTQYPDIGEAWINMLQDIYAALIEVHAFSSTAIDDIKDNIVSLHLFIDTLSLKPCDPMLSQQPPEVPNQPCESLFFS</sequence>
<dbReference type="GO" id="GO:0005615">
    <property type="term" value="C:extracellular space"/>
    <property type="evidence" value="ECO:0007669"/>
    <property type="project" value="InterPro"/>
</dbReference>
<keyword evidence="1" id="KW-0479">Metal-binding</keyword>
<comment type="subcellular location">
    <subcellularLocation>
        <location evidence="1">Secreted</location>
    </subcellularLocation>
</comment>
<keyword evidence="1" id="KW-0865">Zymogen</keyword>
<keyword evidence="1" id="KW-0378">Hydrolase</keyword>
<dbReference type="OrthoDB" id="10395484at2759"/>
<dbReference type="Pfam" id="PF02128">
    <property type="entry name" value="Peptidase_M36"/>
    <property type="match status" value="1"/>
</dbReference>
<accession>A0A2H3DLU5</accession>
<dbReference type="EMBL" id="KZ293652">
    <property type="protein sequence ID" value="PBK95050.1"/>
    <property type="molecule type" value="Genomic_DNA"/>
</dbReference>
<name>A0A2H3DLU5_ARMGA</name>
<proteinExistence type="inferred from homology"/>
<gene>
    <name evidence="2" type="ORF">ARMGADRAFT_1077811</name>
</gene>
<protein>
    <recommendedName>
        <fullName evidence="1">Extracellular metalloproteinase</fullName>
        <ecNumber evidence="1">3.4.24.-</ecNumber>
    </recommendedName>
    <alternativeName>
        <fullName evidence="1">Fungalysin</fullName>
    </alternativeName>
</protein>
<keyword evidence="1" id="KW-0964">Secreted</keyword>
<dbReference type="Gene3D" id="1.10.390.10">
    <property type="entry name" value="Neutral Protease Domain 2"/>
    <property type="match status" value="1"/>
</dbReference>
<dbReference type="GO" id="GO:0008270">
    <property type="term" value="F:zinc ion binding"/>
    <property type="evidence" value="ECO:0007669"/>
    <property type="project" value="InterPro"/>
</dbReference>
<dbReference type="InterPro" id="IPR001842">
    <property type="entry name" value="Peptidase_M36"/>
</dbReference>
<keyword evidence="1" id="KW-0482">Metalloprotease</keyword>
<keyword evidence="3" id="KW-1185">Reference proteome</keyword>
<reference evidence="3" key="1">
    <citation type="journal article" date="2017" name="Nat. Ecol. Evol.">
        <title>Genome expansion and lineage-specific genetic innovations in the forest pathogenic fungi Armillaria.</title>
        <authorList>
            <person name="Sipos G."/>
            <person name="Prasanna A.N."/>
            <person name="Walter M.C."/>
            <person name="O'Connor E."/>
            <person name="Balint B."/>
            <person name="Krizsan K."/>
            <person name="Kiss B."/>
            <person name="Hess J."/>
            <person name="Varga T."/>
            <person name="Slot J."/>
            <person name="Riley R."/>
            <person name="Boka B."/>
            <person name="Rigling D."/>
            <person name="Barry K."/>
            <person name="Lee J."/>
            <person name="Mihaltcheva S."/>
            <person name="LaButti K."/>
            <person name="Lipzen A."/>
            <person name="Waldron R."/>
            <person name="Moloney N.M."/>
            <person name="Sperisen C."/>
            <person name="Kredics L."/>
            <person name="Vagvoelgyi C."/>
            <person name="Patrignani A."/>
            <person name="Fitzpatrick D."/>
            <person name="Nagy I."/>
            <person name="Doyle S."/>
            <person name="Anderson J.B."/>
            <person name="Grigoriev I.V."/>
            <person name="Gueldener U."/>
            <person name="Muensterkoetter M."/>
            <person name="Nagy L.G."/>
        </authorList>
    </citation>
    <scope>NUCLEOTIDE SEQUENCE [LARGE SCALE GENOMIC DNA]</scope>
    <source>
        <strain evidence="3">Ar21-2</strain>
    </source>
</reference>